<evidence type="ECO:0000313" key="2">
    <source>
        <dbReference type="EMBL" id="OBB32384.1"/>
    </source>
</evidence>
<dbReference type="Proteomes" id="UP000093902">
    <property type="component" value="Unassembled WGS sequence"/>
</dbReference>
<proteinExistence type="predicted"/>
<dbReference type="Pfam" id="PF03235">
    <property type="entry name" value="GmrSD_N"/>
    <property type="match status" value="1"/>
</dbReference>
<dbReference type="AlphaFoldDB" id="A0A1A0RFA0"/>
<dbReference type="OrthoDB" id="9787127at2"/>
<name>A0A1A0RFA0_MYCPR</name>
<sequence length="403" mass="46277">MPTNLLPEEPLDLGITTAETEPIMTDEEIAARYVSGEIRIVTDQGRTQLADLPAVLGSGRWELQPDFQRRARWNPGKQSRLIESFIMNVPVPPIFLYEYEYSKFQVMDGLQRLTALKAFYNDELVLTELEYWQVLEGRTYRELPAQLRQGIDRRYLSSIVLLYETAQNESQADQLKELVFERINSGGEKLTPQETRNALSKGVLNELLPPLARTASFCRAWRIPEPDDNELKTGEVSEDVLENERYRTMEDVEMVLRFFAHRQRGVDSAPRRLKPFLDDYWSKGNKAFSSGLVSQIGDIFVETSDLVELVLGERAFYTRRERGGSMAWVPRPTLLAYDSVMAAFSRHLDARQQLVDRREDVQAAIKALYDEHSAAFDGRRTDPKDLEKRDSLIDGALRHIIDA</sequence>
<evidence type="ECO:0000259" key="1">
    <source>
        <dbReference type="Pfam" id="PF03235"/>
    </source>
</evidence>
<evidence type="ECO:0000313" key="3">
    <source>
        <dbReference type="Proteomes" id="UP000093902"/>
    </source>
</evidence>
<dbReference type="EMBL" id="LZSO01000012">
    <property type="protein sequence ID" value="OBB32384.1"/>
    <property type="molecule type" value="Genomic_DNA"/>
</dbReference>
<dbReference type="InterPro" id="IPR004919">
    <property type="entry name" value="GmrSD_N"/>
</dbReference>
<comment type="caution">
    <text evidence="2">The sequence shown here is derived from an EMBL/GenBank/DDBJ whole genome shotgun (WGS) entry which is preliminary data.</text>
</comment>
<accession>A0A1A0RFA0</accession>
<feature type="domain" description="GmrSD restriction endonucleases N-terminal" evidence="1">
    <location>
        <begin position="63"/>
        <end position="199"/>
    </location>
</feature>
<organism evidence="2 3">
    <name type="scientific">Mycolicibacterium peregrinum</name>
    <name type="common">Mycobacterium peregrinum</name>
    <dbReference type="NCBI Taxonomy" id="43304"/>
    <lineage>
        <taxon>Bacteria</taxon>
        <taxon>Bacillati</taxon>
        <taxon>Actinomycetota</taxon>
        <taxon>Actinomycetes</taxon>
        <taxon>Mycobacteriales</taxon>
        <taxon>Mycobacteriaceae</taxon>
        <taxon>Mycolicibacterium</taxon>
    </lineage>
</organism>
<dbReference type="PANTHER" id="PTHR39639:SF1">
    <property type="entry name" value="DUF262 DOMAIN-CONTAINING PROTEIN"/>
    <property type="match status" value="1"/>
</dbReference>
<dbReference type="PANTHER" id="PTHR39639">
    <property type="entry name" value="CHROMOSOME 16, WHOLE GENOME SHOTGUN SEQUENCE"/>
    <property type="match status" value="1"/>
</dbReference>
<dbReference type="RefSeq" id="WP_064930770.1">
    <property type="nucleotide sequence ID" value="NZ_LZSO01000012.1"/>
</dbReference>
<gene>
    <name evidence="2" type="ORF">A5792_01350</name>
</gene>
<reference evidence="3" key="1">
    <citation type="submission" date="2016-06" db="EMBL/GenBank/DDBJ databases">
        <authorList>
            <person name="Sutton G."/>
            <person name="Brinkac L."/>
            <person name="Sanka R."/>
            <person name="Adams M."/>
            <person name="Lau E."/>
            <person name="Mehaffy C."/>
            <person name="Tameris M."/>
            <person name="Hatherill M."/>
            <person name="Hanekom W."/>
            <person name="Mahomed H."/>
            <person name="Mcshane H."/>
        </authorList>
    </citation>
    <scope>NUCLEOTIDE SEQUENCE [LARGE SCALE GENOMIC DNA]</scope>
    <source>
        <strain evidence="3">852002-51209_SCH5440388</strain>
    </source>
</reference>
<protein>
    <recommendedName>
        <fullName evidence="1">GmrSD restriction endonucleases N-terminal domain-containing protein</fullName>
    </recommendedName>
</protein>